<name>A0RXZ3_CENSY</name>
<evidence type="ECO:0000313" key="2">
    <source>
        <dbReference type="Proteomes" id="UP000000758"/>
    </source>
</evidence>
<evidence type="ECO:0000313" key="1">
    <source>
        <dbReference type="EMBL" id="ABK78210.1"/>
    </source>
</evidence>
<protein>
    <submittedName>
        <fullName evidence="1">Uncharacterized protein</fullName>
    </submittedName>
</protein>
<keyword evidence="2" id="KW-1185">Reference proteome</keyword>
<dbReference type="Proteomes" id="UP000000758">
    <property type="component" value="Chromosome"/>
</dbReference>
<dbReference type="KEGG" id="csy:CENSYa_1590"/>
<dbReference type="EnsemblBacteria" id="ABK78210">
    <property type="protein sequence ID" value="ABK78210"/>
    <property type="gene ID" value="CENSYa_1590"/>
</dbReference>
<dbReference type="HOGENOM" id="CLU_2765866_0_0_2"/>
<proteinExistence type="predicted"/>
<dbReference type="AlphaFoldDB" id="A0RXZ3"/>
<sequence>MPAKHPRKLLLCSVPRDWHEKAPRACPHLGTGLVQGCGFRQGSAWLAPDQDRRGPWGTIPKVAPMTAKC</sequence>
<reference evidence="1 2" key="1">
    <citation type="journal article" date="2006" name="Proc. Natl. Acad. Sci. U.S.A.">
        <title>Genomic analysis of the uncultivated marine crenarchaeote Cenarchaeum symbiosum.</title>
        <authorList>
            <person name="Hallam S.J."/>
            <person name="Konstantinidis K.T."/>
            <person name="Putnam N."/>
            <person name="Schleper C."/>
            <person name="Watanabe Y."/>
            <person name="Sugahara J."/>
            <person name="Preston C."/>
            <person name="de la Torre J."/>
            <person name="Richardson P.M."/>
            <person name="DeLong E.F."/>
        </authorList>
    </citation>
    <scope>NUCLEOTIDE SEQUENCE [LARGE SCALE GENOMIC DNA]</scope>
    <source>
        <strain evidence="2">A</strain>
    </source>
</reference>
<dbReference type="EMBL" id="DP000238">
    <property type="protein sequence ID" value="ABK78210.1"/>
    <property type="molecule type" value="Genomic_DNA"/>
</dbReference>
<gene>
    <name evidence="1" type="ordered locus">CENSYa_1590</name>
</gene>
<organism evidence="1 2">
    <name type="scientific">Cenarchaeum symbiosum (strain A)</name>
    <dbReference type="NCBI Taxonomy" id="414004"/>
    <lineage>
        <taxon>Archaea</taxon>
        <taxon>Nitrososphaerota</taxon>
        <taxon>Candidatus Cenarchaeales</taxon>
        <taxon>Candidatus Cenarchaeaceae</taxon>
        <taxon>Candidatus Cenarchaeum</taxon>
    </lineage>
</organism>
<accession>A0RXZ3</accession>
<dbReference type="STRING" id="414004.CENSYa_1590"/>